<gene>
    <name evidence="2" type="ORF">A9X01_16060</name>
</gene>
<accession>A0A1A3CJ90</accession>
<name>A0A1A3CJ90_MYCAS</name>
<evidence type="ECO:0000256" key="1">
    <source>
        <dbReference type="SAM" id="MobiDB-lite"/>
    </source>
</evidence>
<evidence type="ECO:0008006" key="4">
    <source>
        <dbReference type="Google" id="ProtNLM"/>
    </source>
</evidence>
<dbReference type="EMBL" id="LZKQ01000092">
    <property type="protein sequence ID" value="OBI87099.1"/>
    <property type="molecule type" value="Genomic_DNA"/>
</dbReference>
<comment type="caution">
    <text evidence="2">The sequence shown here is derived from an EMBL/GenBank/DDBJ whole genome shotgun (WGS) entry which is preliminary data.</text>
</comment>
<dbReference type="Proteomes" id="UP000093795">
    <property type="component" value="Unassembled WGS sequence"/>
</dbReference>
<proteinExistence type="predicted"/>
<dbReference type="AlphaFoldDB" id="A0A1A3CJ90"/>
<evidence type="ECO:0000313" key="2">
    <source>
        <dbReference type="EMBL" id="OBI87099.1"/>
    </source>
</evidence>
<feature type="region of interest" description="Disordered" evidence="1">
    <location>
        <begin position="49"/>
        <end position="77"/>
    </location>
</feature>
<organism evidence="2 3">
    <name type="scientific">Mycobacterium asiaticum</name>
    <dbReference type="NCBI Taxonomy" id="1790"/>
    <lineage>
        <taxon>Bacteria</taxon>
        <taxon>Bacillati</taxon>
        <taxon>Actinomycetota</taxon>
        <taxon>Actinomycetes</taxon>
        <taxon>Mycobacteriales</taxon>
        <taxon>Mycobacteriaceae</taxon>
        <taxon>Mycobacterium</taxon>
    </lineage>
</organism>
<evidence type="ECO:0000313" key="3">
    <source>
        <dbReference type="Proteomes" id="UP000093795"/>
    </source>
</evidence>
<sequence length="380" mass="36461">MFYGDGGTGGAGGAGGAGAGADGVGGAGADGGRGGNANLIGDGGDGGVGGAGGAGATPGPNGNGGQPGTGGAFGRSGMPGAPAAAAVSASTLPVLGPYQDLFTNTLTNLQDIGNAWLANPAPFLQQVLANQYGYTQLTVSALSNATRDFAIGLAGIPPSLQSALQLLAAGNTSAAVNELGKAFINVFYTGLDATDLSNIQLLGPIGDVLPIASIPGQVAQNFTNVLQTITDTNISFNIPTLSMTFGFPLVMALDAAGSPITTAIAFADSANTFISAAQAGNAQAALTALVEAPANIANGFLNGEATVPLPLPPSLAPIPGVTSLTANIPVGGVLSPLRGFTATAVVGGVPVTLPLGGTTAGGIVSALLTFAPAQLAGALT</sequence>
<protein>
    <recommendedName>
        <fullName evidence="4">PE-PGRS family protein</fullName>
    </recommendedName>
</protein>
<reference evidence="2 3" key="1">
    <citation type="submission" date="2016-06" db="EMBL/GenBank/DDBJ databases">
        <authorList>
            <person name="Kjaerup R.B."/>
            <person name="Dalgaard T.S."/>
            <person name="Juul-Madsen H.R."/>
        </authorList>
    </citation>
    <scope>NUCLEOTIDE SEQUENCE [LARGE SCALE GENOMIC DNA]</scope>
    <source>
        <strain evidence="2 3">1081914.2</strain>
    </source>
</reference>
<feature type="compositionally biased region" description="Gly residues" evidence="1">
    <location>
        <begin position="49"/>
        <end position="74"/>
    </location>
</feature>